<protein>
    <submittedName>
        <fullName evidence="5">S-adenosyl-L-methionine-dependent methyltransferase</fullName>
    </submittedName>
</protein>
<dbReference type="EMBL" id="JAEVFJ010000016">
    <property type="protein sequence ID" value="KAH8100416.1"/>
    <property type="molecule type" value="Genomic_DNA"/>
</dbReference>
<dbReference type="PANTHER" id="PTHR43712:SF2">
    <property type="entry name" value="O-METHYLTRANSFERASE CICE"/>
    <property type="match status" value="1"/>
</dbReference>
<dbReference type="InterPro" id="IPR001077">
    <property type="entry name" value="COMT_C"/>
</dbReference>
<dbReference type="SUPFAM" id="SSF53335">
    <property type="entry name" value="S-adenosyl-L-methionine-dependent methyltransferases"/>
    <property type="match status" value="1"/>
</dbReference>
<feature type="domain" description="O-methyltransferase C-terminal" evidence="4">
    <location>
        <begin position="226"/>
        <end position="385"/>
    </location>
</feature>
<keyword evidence="1 5" id="KW-0489">Methyltransferase</keyword>
<dbReference type="InterPro" id="IPR016461">
    <property type="entry name" value="COMT-like"/>
</dbReference>
<dbReference type="PROSITE" id="PS51683">
    <property type="entry name" value="SAM_OMT_II"/>
    <property type="match status" value="1"/>
</dbReference>
<dbReference type="GO" id="GO:0032259">
    <property type="term" value="P:methylation"/>
    <property type="evidence" value="ECO:0007669"/>
    <property type="project" value="UniProtKB-KW"/>
</dbReference>
<comment type="caution">
    <text evidence="5">The sequence shown here is derived from an EMBL/GenBank/DDBJ whole genome shotgun (WGS) entry which is preliminary data.</text>
</comment>
<dbReference type="AlphaFoldDB" id="A0A8K0UNB5"/>
<dbReference type="SUPFAM" id="SSF46785">
    <property type="entry name" value="Winged helix' DNA-binding domain"/>
    <property type="match status" value="1"/>
</dbReference>
<evidence type="ECO:0000313" key="5">
    <source>
        <dbReference type="EMBL" id="KAH8100416.1"/>
    </source>
</evidence>
<dbReference type="InterPro" id="IPR036388">
    <property type="entry name" value="WH-like_DNA-bd_sf"/>
</dbReference>
<dbReference type="InterPro" id="IPR029063">
    <property type="entry name" value="SAM-dependent_MTases_sf"/>
</dbReference>
<dbReference type="GO" id="GO:0008171">
    <property type="term" value="F:O-methyltransferase activity"/>
    <property type="evidence" value="ECO:0007669"/>
    <property type="project" value="InterPro"/>
</dbReference>
<dbReference type="Proteomes" id="UP000813824">
    <property type="component" value="Unassembled WGS sequence"/>
</dbReference>
<dbReference type="PANTHER" id="PTHR43712">
    <property type="entry name" value="PUTATIVE (AFU_ORTHOLOGUE AFUA_4G14580)-RELATED"/>
    <property type="match status" value="1"/>
</dbReference>
<name>A0A8K0UNB5_9AGAR</name>
<evidence type="ECO:0000313" key="6">
    <source>
        <dbReference type="Proteomes" id="UP000813824"/>
    </source>
</evidence>
<gene>
    <name evidence="5" type="ORF">BXZ70DRAFT_893631</name>
</gene>
<accession>A0A8K0UNB5</accession>
<reference evidence="5" key="1">
    <citation type="journal article" date="2021" name="New Phytol.">
        <title>Evolutionary innovations through gain and loss of genes in the ectomycorrhizal Boletales.</title>
        <authorList>
            <person name="Wu G."/>
            <person name="Miyauchi S."/>
            <person name="Morin E."/>
            <person name="Kuo A."/>
            <person name="Drula E."/>
            <person name="Varga T."/>
            <person name="Kohler A."/>
            <person name="Feng B."/>
            <person name="Cao Y."/>
            <person name="Lipzen A."/>
            <person name="Daum C."/>
            <person name="Hundley H."/>
            <person name="Pangilinan J."/>
            <person name="Johnson J."/>
            <person name="Barry K."/>
            <person name="LaButti K."/>
            <person name="Ng V."/>
            <person name="Ahrendt S."/>
            <person name="Min B."/>
            <person name="Choi I.G."/>
            <person name="Park H."/>
            <person name="Plett J.M."/>
            <person name="Magnuson J."/>
            <person name="Spatafora J.W."/>
            <person name="Nagy L.G."/>
            <person name="Henrissat B."/>
            <person name="Grigoriev I.V."/>
            <person name="Yang Z.L."/>
            <person name="Xu J."/>
            <person name="Martin F.M."/>
        </authorList>
    </citation>
    <scope>NUCLEOTIDE SEQUENCE</scope>
    <source>
        <strain evidence="5">KKN 215</strain>
    </source>
</reference>
<dbReference type="Pfam" id="PF00891">
    <property type="entry name" value="Methyltransf_2"/>
    <property type="match status" value="1"/>
</dbReference>
<evidence type="ECO:0000256" key="1">
    <source>
        <dbReference type="ARBA" id="ARBA00022603"/>
    </source>
</evidence>
<keyword evidence="6" id="KW-1185">Reference proteome</keyword>
<organism evidence="5 6">
    <name type="scientific">Cristinia sonorae</name>
    <dbReference type="NCBI Taxonomy" id="1940300"/>
    <lineage>
        <taxon>Eukaryota</taxon>
        <taxon>Fungi</taxon>
        <taxon>Dikarya</taxon>
        <taxon>Basidiomycota</taxon>
        <taxon>Agaricomycotina</taxon>
        <taxon>Agaricomycetes</taxon>
        <taxon>Agaricomycetidae</taxon>
        <taxon>Agaricales</taxon>
        <taxon>Pleurotineae</taxon>
        <taxon>Stephanosporaceae</taxon>
        <taxon>Cristinia</taxon>
    </lineage>
</organism>
<dbReference type="OrthoDB" id="2410195at2759"/>
<evidence type="ECO:0000259" key="4">
    <source>
        <dbReference type="Pfam" id="PF00891"/>
    </source>
</evidence>
<sequence length="478" mass="53677">MSTHHELDTLRATLNRALDDLRAELDAMQLPPLSTTSKERHPLDDPNYLPSRKLYHSRGLALGGYSVHKSSQKAHNVRWDLFQACMGQLKSLIQNPFDHAVEQSYAVFETAAIESFVQTGIVDVLAGSPDGVHVTDVQQHLDLSSTRCLTILRYLTTHGWVRECKEGTFALNRPALALLEGNSARSWIAFSHKPQIAMALVPWLQHKEWRHSSSHVETAFQISHSTELSYFDWMKQNPEYMRMFSIGMQSLGASHTQGIVADFPWHELETPTVVDIGGGNGSLAATVSKHYPHLRFIVQDRPPVVDQANKHLLSVAKDAYEAGRITAEPYDFFLPQPHTGDEYSFMFRHVLHDWPHDKAVSILRTVARAAGQKSKILIIERISALGRYPSYSCLPEAPKSPLITNGYKQERYTPFIPENLGAASRVTHAITLYLMSILNAHERTVTEWTALIEEAGLRVVKVHALRSPLSLIECAVMA</sequence>
<dbReference type="InterPro" id="IPR036390">
    <property type="entry name" value="WH_DNA-bd_sf"/>
</dbReference>
<evidence type="ECO:0000256" key="3">
    <source>
        <dbReference type="ARBA" id="ARBA00022691"/>
    </source>
</evidence>
<dbReference type="Gene3D" id="3.40.50.150">
    <property type="entry name" value="Vaccinia Virus protein VP39"/>
    <property type="match status" value="1"/>
</dbReference>
<dbReference type="Gene3D" id="1.10.10.10">
    <property type="entry name" value="Winged helix-like DNA-binding domain superfamily/Winged helix DNA-binding domain"/>
    <property type="match status" value="1"/>
</dbReference>
<keyword evidence="2" id="KW-0808">Transferase</keyword>
<evidence type="ECO:0000256" key="2">
    <source>
        <dbReference type="ARBA" id="ARBA00022679"/>
    </source>
</evidence>
<keyword evidence="3" id="KW-0949">S-adenosyl-L-methionine</keyword>
<proteinExistence type="predicted"/>